<evidence type="ECO:0000313" key="3">
    <source>
        <dbReference type="Proteomes" id="UP001152797"/>
    </source>
</evidence>
<dbReference type="AlphaFoldDB" id="A0A9P1D1F6"/>
<keyword evidence="3" id="KW-1185">Reference proteome</keyword>
<reference evidence="2" key="2">
    <citation type="submission" date="2024-04" db="EMBL/GenBank/DDBJ databases">
        <authorList>
            <person name="Chen Y."/>
            <person name="Shah S."/>
            <person name="Dougan E. K."/>
            <person name="Thang M."/>
            <person name="Chan C."/>
        </authorList>
    </citation>
    <scope>NUCLEOTIDE SEQUENCE [LARGE SCALE GENOMIC DNA]</scope>
</reference>
<proteinExistence type="predicted"/>
<evidence type="ECO:0000313" key="1">
    <source>
        <dbReference type="EMBL" id="CAI4002557.1"/>
    </source>
</evidence>
<accession>A0A9P1D1F6</accession>
<evidence type="ECO:0000313" key="2">
    <source>
        <dbReference type="EMBL" id="CAL1155932.1"/>
    </source>
</evidence>
<name>A0A9P1D1F6_9DINO</name>
<protein>
    <submittedName>
        <fullName evidence="1">Uncharacterized protein</fullName>
    </submittedName>
</protein>
<comment type="caution">
    <text evidence="1">The sequence shown here is derived from an EMBL/GenBank/DDBJ whole genome shotgun (WGS) entry which is preliminary data.</text>
</comment>
<dbReference type="EMBL" id="CAMXCT020003116">
    <property type="protein sequence ID" value="CAL1155932.1"/>
    <property type="molecule type" value="Genomic_DNA"/>
</dbReference>
<dbReference type="Proteomes" id="UP001152797">
    <property type="component" value="Unassembled WGS sequence"/>
</dbReference>
<dbReference type="EMBL" id="CAMXCT030003116">
    <property type="protein sequence ID" value="CAL4789869.1"/>
    <property type="molecule type" value="Genomic_DNA"/>
</dbReference>
<organism evidence="1">
    <name type="scientific">Cladocopium goreaui</name>
    <dbReference type="NCBI Taxonomy" id="2562237"/>
    <lineage>
        <taxon>Eukaryota</taxon>
        <taxon>Sar</taxon>
        <taxon>Alveolata</taxon>
        <taxon>Dinophyceae</taxon>
        <taxon>Suessiales</taxon>
        <taxon>Symbiodiniaceae</taxon>
        <taxon>Cladocopium</taxon>
    </lineage>
</organism>
<reference evidence="1" key="1">
    <citation type="submission" date="2022-10" db="EMBL/GenBank/DDBJ databases">
        <authorList>
            <person name="Chen Y."/>
            <person name="Dougan E. K."/>
            <person name="Chan C."/>
            <person name="Rhodes N."/>
            <person name="Thang M."/>
        </authorList>
    </citation>
    <scope>NUCLEOTIDE SEQUENCE</scope>
</reference>
<gene>
    <name evidence="1" type="ORF">C1SCF055_LOCUS28503</name>
</gene>
<dbReference type="EMBL" id="CAMXCT010003116">
    <property type="protein sequence ID" value="CAI4002557.1"/>
    <property type="molecule type" value="Genomic_DNA"/>
</dbReference>
<sequence length="181" mass="20225">MTKTGGVTRREARKGVKKSKDLMAFSHDVPLSPSPRDHRQRKLASILAGLNHLRAPVVSCLNAFHLWSEVGKKVICTLVTLLFAIPGLDWSNPTDHLELFCGKGEVTMAELEVKRFDWKIKEFGQGMAKCRTRVLKSHGKMARSFARASQLSANKADTRKRVNSAWTKGAQLESVINFLSH</sequence>